<name>A0A198UNM6_MORCA</name>
<keyword evidence="1" id="KW-0812">Transmembrane</keyword>
<dbReference type="EMBL" id="CP034662">
    <property type="protein sequence ID" value="AZQ93572.1"/>
    <property type="molecule type" value="Genomic_DNA"/>
</dbReference>
<keyword evidence="1" id="KW-1133">Transmembrane helix</keyword>
<evidence type="ECO:0000313" key="3">
    <source>
        <dbReference type="EMBL" id="OAU98113.1"/>
    </source>
</evidence>
<sequence length="43" mass="4599">MSLCDCVPTRQANKLNLMGGRLQVWICWGCFGAGQMAGVAVVI</sequence>
<proteinExistence type="predicted"/>
<evidence type="ECO:0000256" key="1">
    <source>
        <dbReference type="SAM" id="Phobius"/>
    </source>
</evidence>
<dbReference type="Proteomes" id="UP000078228">
    <property type="component" value="Unassembled WGS sequence"/>
</dbReference>
<keyword evidence="1" id="KW-0472">Membrane</keyword>
<dbReference type="AlphaFoldDB" id="A0A198UNM6"/>
<evidence type="ECO:0000313" key="2">
    <source>
        <dbReference type="EMBL" id="AZQ93572.1"/>
    </source>
</evidence>
<reference evidence="3 4" key="1">
    <citation type="journal article" date="2016" name="Genome Biol. Evol.">
        <title>Comparative Genomic Analyses of the Moraxella catarrhalis Serosensitive and Seroresistant Lineages Demonstrate Their Independent Evolution.</title>
        <authorList>
            <person name="Earl J.P."/>
            <person name="de Vries S.P."/>
            <person name="Ahmed A."/>
            <person name="Powell E."/>
            <person name="Schultz M.P."/>
            <person name="Hermans P.W."/>
            <person name="Hill D.J."/>
            <person name="Zhou Z."/>
            <person name="Constantinidou C.I."/>
            <person name="Hu F.Z."/>
            <person name="Bootsma H.J."/>
            <person name="Ehrlich G.D."/>
        </authorList>
    </citation>
    <scope>NUCLEOTIDE SEQUENCE [LARGE SCALE GENOMIC DNA]</scope>
    <source>
        <strain evidence="3 4">Z7542</strain>
    </source>
</reference>
<gene>
    <name evidence="3" type="ORF">AO384_0360</name>
    <name evidence="2" type="ORF">EJK53_1842</name>
</gene>
<organism evidence="3 4">
    <name type="scientific">Moraxella catarrhalis</name>
    <name type="common">Branhamella catarrhalis</name>
    <dbReference type="NCBI Taxonomy" id="480"/>
    <lineage>
        <taxon>Bacteria</taxon>
        <taxon>Pseudomonadati</taxon>
        <taxon>Pseudomonadota</taxon>
        <taxon>Gammaproteobacteria</taxon>
        <taxon>Moraxellales</taxon>
        <taxon>Moraxellaceae</taxon>
        <taxon>Moraxella</taxon>
    </lineage>
</organism>
<evidence type="ECO:0000313" key="5">
    <source>
        <dbReference type="Proteomes" id="UP000280228"/>
    </source>
</evidence>
<reference evidence="2 5" key="2">
    <citation type="submission" date="2018-12" db="EMBL/GenBank/DDBJ databases">
        <title>Persistence of Moraxella catarrhalis in Chronic Obstructive Pulmonary Disease and Regulation of the Hag/MID Adhesin.</title>
        <authorList>
            <person name="Murphy T."/>
            <person name="Zhao X."/>
            <person name="Vyas G."/>
            <person name="Aluvathingal J."/>
            <person name="Nadendla S."/>
            <person name="Tallon L."/>
            <person name="Tettelin H."/>
        </authorList>
    </citation>
    <scope>NUCLEOTIDE SEQUENCE [LARGE SCALE GENOMIC DNA]</scope>
    <source>
        <strain evidence="2 5">46P58B1</strain>
    </source>
</reference>
<protein>
    <submittedName>
        <fullName evidence="3">Uncharacterized protein</fullName>
    </submittedName>
</protein>
<dbReference type="RefSeq" id="WP_003667236.1">
    <property type="nucleotide sequence ID" value="NZ_CP008804.1"/>
</dbReference>
<dbReference type="EMBL" id="LXHC01000004">
    <property type="protein sequence ID" value="OAU98113.1"/>
    <property type="molecule type" value="Genomic_DNA"/>
</dbReference>
<feature type="transmembrane region" description="Helical" evidence="1">
    <location>
        <begin position="22"/>
        <end position="42"/>
    </location>
</feature>
<keyword evidence="4" id="KW-1185">Reference proteome</keyword>
<dbReference type="Proteomes" id="UP000280228">
    <property type="component" value="Chromosome"/>
</dbReference>
<dbReference type="PATRIC" id="fig|480.225.peg.1907"/>
<accession>A0A198UNM6</accession>
<evidence type="ECO:0000313" key="4">
    <source>
        <dbReference type="Proteomes" id="UP000078228"/>
    </source>
</evidence>